<dbReference type="PANTHER" id="PTHR43628:SF1">
    <property type="entry name" value="CHITIN SYNTHASE REGULATORY FACTOR 2-RELATED"/>
    <property type="match status" value="1"/>
</dbReference>
<dbReference type="InterPro" id="IPR006597">
    <property type="entry name" value="Sel1-like"/>
</dbReference>
<accession>A0A8J2S5J3</accession>
<gene>
    <name evidence="2" type="ORF">PECAL_1P13650</name>
</gene>
<dbReference type="AlphaFoldDB" id="A0A8J2S5J3"/>
<evidence type="ECO:0008006" key="4">
    <source>
        <dbReference type="Google" id="ProtNLM"/>
    </source>
</evidence>
<reference evidence="2" key="1">
    <citation type="submission" date="2021-11" db="EMBL/GenBank/DDBJ databases">
        <authorList>
            <consortium name="Genoscope - CEA"/>
            <person name="William W."/>
        </authorList>
    </citation>
    <scope>NUCLEOTIDE SEQUENCE</scope>
</reference>
<feature type="region of interest" description="Disordered" evidence="1">
    <location>
        <begin position="157"/>
        <end position="177"/>
    </location>
</feature>
<organism evidence="2 3">
    <name type="scientific">Pelagomonas calceolata</name>
    <dbReference type="NCBI Taxonomy" id="35677"/>
    <lineage>
        <taxon>Eukaryota</taxon>
        <taxon>Sar</taxon>
        <taxon>Stramenopiles</taxon>
        <taxon>Ochrophyta</taxon>
        <taxon>Pelagophyceae</taxon>
        <taxon>Pelagomonadales</taxon>
        <taxon>Pelagomonadaceae</taxon>
        <taxon>Pelagomonas</taxon>
    </lineage>
</organism>
<dbReference type="InterPro" id="IPR011990">
    <property type="entry name" value="TPR-like_helical_dom_sf"/>
</dbReference>
<proteinExistence type="predicted"/>
<evidence type="ECO:0000256" key="1">
    <source>
        <dbReference type="SAM" id="MobiDB-lite"/>
    </source>
</evidence>
<dbReference type="SMART" id="SM00671">
    <property type="entry name" value="SEL1"/>
    <property type="match status" value="2"/>
</dbReference>
<evidence type="ECO:0000313" key="2">
    <source>
        <dbReference type="EMBL" id="CAH0364968.1"/>
    </source>
</evidence>
<dbReference type="Pfam" id="PF08238">
    <property type="entry name" value="Sel1"/>
    <property type="match status" value="2"/>
</dbReference>
<dbReference type="Proteomes" id="UP000789595">
    <property type="component" value="Unassembled WGS sequence"/>
</dbReference>
<protein>
    <recommendedName>
        <fullName evidence="4">Sel1 repeat family protein</fullName>
    </recommendedName>
</protein>
<dbReference type="EMBL" id="CAKKNE010000001">
    <property type="protein sequence ID" value="CAH0364968.1"/>
    <property type="molecule type" value="Genomic_DNA"/>
</dbReference>
<dbReference type="SUPFAM" id="SSF81901">
    <property type="entry name" value="HCP-like"/>
    <property type="match status" value="1"/>
</dbReference>
<dbReference type="Gene3D" id="1.25.40.10">
    <property type="entry name" value="Tetratricopeptide repeat domain"/>
    <property type="match status" value="1"/>
</dbReference>
<name>A0A8J2S5J3_9STRA</name>
<dbReference type="PANTHER" id="PTHR43628">
    <property type="entry name" value="ACTIVATOR OF C KINASE PROTEIN 1-RELATED"/>
    <property type="match status" value="1"/>
</dbReference>
<dbReference type="InterPro" id="IPR052945">
    <property type="entry name" value="Mitotic_Regulator"/>
</dbReference>
<keyword evidence="3" id="KW-1185">Reference proteome</keyword>
<sequence>MAELLPTSTGRAQLDALRTYEEHAAKGDAHGAFNCSVCYARGLGCSRDRDKALRFLRQAADGGLPQAQAQLAYLYSTGRGGIDGKDDAEAERWWRLAAAQGDHDAVSRLQKRGIAVARRASPPPPPPERSRLAILFDDFCVGPCAVFLGKLRGGTPPSDLADPLLEEPVSTEPEYEI</sequence>
<comment type="caution">
    <text evidence="2">The sequence shown here is derived from an EMBL/GenBank/DDBJ whole genome shotgun (WGS) entry which is preliminary data.</text>
</comment>
<dbReference type="OrthoDB" id="2384430at2759"/>
<evidence type="ECO:0000313" key="3">
    <source>
        <dbReference type="Proteomes" id="UP000789595"/>
    </source>
</evidence>